<keyword evidence="1" id="KW-0472">Membrane</keyword>
<accession>A0A1M6TW10</accession>
<proteinExistence type="predicted"/>
<feature type="transmembrane region" description="Helical" evidence="1">
    <location>
        <begin position="35"/>
        <end position="55"/>
    </location>
</feature>
<keyword evidence="1" id="KW-1133">Transmembrane helix</keyword>
<dbReference type="STRING" id="1121950.SAMN02745243_03342"/>
<dbReference type="Proteomes" id="UP000184301">
    <property type="component" value="Unassembled WGS sequence"/>
</dbReference>
<keyword evidence="1" id="KW-0812">Transmembrane</keyword>
<feature type="transmembrane region" description="Helical" evidence="1">
    <location>
        <begin position="130"/>
        <end position="158"/>
    </location>
</feature>
<feature type="transmembrane region" description="Helical" evidence="1">
    <location>
        <begin position="195"/>
        <end position="212"/>
    </location>
</feature>
<feature type="transmembrane region" description="Helical" evidence="1">
    <location>
        <begin position="218"/>
        <end position="235"/>
    </location>
</feature>
<feature type="transmembrane region" description="Helical" evidence="1">
    <location>
        <begin position="164"/>
        <end position="183"/>
    </location>
</feature>
<dbReference type="EMBL" id="FQZY01000063">
    <property type="protein sequence ID" value="SHK61126.1"/>
    <property type="molecule type" value="Genomic_DNA"/>
</dbReference>
<gene>
    <name evidence="2" type="ORF">SAMN02745243_03342</name>
</gene>
<evidence type="ECO:0000313" key="2">
    <source>
        <dbReference type="EMBL" id="SHK61126.1"/>
    </source>
</evidence>
<organism evidence="2 3">
    <name type="scientific">Hespellia stercorisuis DSM 15480</name>
    <dbReference type="NCBI Taxonomy" id="1121950"/>
    <lineage>
        <taxon>Bacteria</taxon>
        <taxon>Bacillati</taxon>
        <taxon>Bacillota</taxon>
        <taxon>Clostridia</taxon>
        <taxon>Lachnospirales</taxon>
        <taxon>Lachnospiraceae</taxon>
        <taxon>Hespellia</taxon>
    </lineage>
</organism>
<feature type="transmembrane region" description="Helical" evidence="1">
    <location>
        <begin position="61"/>
        <end position="80"/>
    </location>
</feature>
<evidence type="ECO:0000256" key="1">
    <source>
        <dbReference type="SAM" id="Phobius"/>
    </source>
</evidence>
<protein>
    <submittedName>
        <fullName evidence="2">Uncharacterized protein</fullName>
    </submittedName>
</protein>
<evidence type="ECO:0000313" key="3">
    <source>
        <dbReference type="Proteomes" id="UP000184301"/>
    </source>
</evidence>
<dbReference type="AlphaFoldDB" id="A0A1M6TW10"/>
<name>A0A1M6TW10_9FIRM</name>
<reference evidence="2 3" key="1">
    <citation type="submission" date="2016-11" db="EMBL/GenBank/DDBJ databases">
        <authorList>
            <person name="Jaros S."/>
            <person name="Januszkiewicz K."/>
            <person name="Wedrychowicz H."/>
        </authorList>
    </citation>
    <scope>NUCLEOTIDE SEQUENCE [LARGE SCALE GENOMIC DNA]</scope>
    <source>
        <strain evidence="2 3">DSM 15480</strain>
    </source>
</reference>
<dbReference type="OrthoDB" id="2052735at2"/>
<keyword evidence="3" id="KW-1185">Reference proteome</keyword>
<sequence length="250" mass="27806">MNTENINMQAKADSPEMLEEYNGSYSKKVHRIGRATMAIALILSFLPVLFLYFVMGYRVPISTYINVIFALTALCIGMWITEPLIWYPILGAAPTYMAYLSGNVKNIRVPVARSVMKKYGEHSDSPRGQVLATFSVAISVFVNLFILAIIVFTGSYFVPLLPQIVLTALSYVVPALIGALIWFRIEESGWLKTMIWAIPSVVIYIAIHVINIEALSDIGEAISIAVTILIGYVTFKTKKDDDPEPMAETK</sequence>
<dbReference type="RefSeq" id="WP_084534094.1">
    <property type="nucleotide sequence ID" value="NZ_FQZY01000063.1"/>
</dbReference>